<dbReference type="InterPro" id="IPR002579">
    <property type="entry name" value="Met_Sox_Rdtase_MsrB_dom"/>
</dbReference>
<comment type="caution">
    <text evidence="5">The sequence shown here is derived from an EMBL/GenBank/DDBJ whole genome shotgun (WGS) entry which is preliminary data.</text>
</comment>
<dbReference type="InterPro" id="IPR028427">
    <property type="entry name" value="Met_Sox_Rdtase_MsrB"/>
</dbReference>
<dbReference type="NCBIfam" id="TIGR00357">
    <property type="entry name" value="peptide-methionine (R)-S-oxide reductase MsrB"/>
    <property type="match status" value="1"/>
</dbReference>
<dbReference type="PANTHER" id="PTHR10173">
    <property type="entry name" value="METHIONINE SULFOXIDE REDUCTASE"/>
    <property type="match status" value="1"/>
</dbReference>
<dbReference type="InterPro" id="IPR011057">
    <property type="entry name" value="Mss4-like_sf"/>
</dbReference>
<dbReference type="AlphaFoldDB" id="A0AB35C094"/>
<evidence type="ECO:0000256" key="3">
    <source>
        <dbReference type="HAMAP-Rule" id="MF_01400"/>
    </source>
</evidence>
<evidence type="ECO:0000313" key="5">
    <source>
        <dbReference type="EMBL" id="MBS7823803.1"/>
    </source>
</evidence>
<dbReference type="Pfam" id="PF01641">
    <property type="entry name" value="SelR"/>
    <property type="match status" value="1"/>
</dbReference>
<dbReference type="GO" id="GO:0033743">
    <property type="term" value="F:peptide-methionine (R)-S-oxide reductase activity"/>
    <property type="evidence" value="ECO:0007669"/>
    <property type="project" value="UniProtKB-UniRule"/>
</dbReference>
<dbReference type="PROSITE" id="PS51790">
    <property type="entry name" value="MSRB"/>
    <property type="match status" value="1"/>
</dbReference>
<dbReference type="Proteomes" id="UP000680020">
    <property type="component" value="Unassembled WGS sequence"/>
</dbReference>
<reference evidence="5" key="1">
    <citation type="submission" date="2021-03" db="EMBL/GenBank/DDBJ databases">
        <title>Identification and antibiotic profiling of Wohlfahrtiimonas chitiniclastica, an underestimated human pathogen.</title>
        <authorList>
            <person name="Kopf A."/>
            <person name="Bunk B."/>
            <person name="Coldewey S."/>
            <person name="Gunzer F."/>
            <person name="Riedel T."/>
            <person name="Schroettner P."/>
        </authorList>
    </citation>
    <scope>NUCLEOTIDE SEQUENCE</scope>
    <source>
        <strain evidence="5">DSM 100917</strain>
    </source>
</reference>
<dbReference type="FunFam" id="2.170.150.20:FF:000003">
    <property type="entry name" value="Peptide methionine sulfoxide reductase MsrB"/>
    <property type="match status" value="1"/>
</dbReference>
<accession>A0AB35C094</accession>
<dbReference type="EC" id="1.8.4.12" evidence="3"/>
<evidence type="ECO:0000259" key="4">
    <source>
        <dbReference type="PROSITE" id="PS51790"/>
    </source>
</evidence>
<protein>
    <recommendedName>
        <fullName evidence="3">Peptide methionine sulfoxide reductase MsrB</fullName>
        <ecNumber evidence="3">1.8.4.12</ecNumber>
    </recommendedName>
    <alternativeName>
        <fullName evidence="3">Peptide-methionine (R)-S-oxide reductase</fullName>
    </alternativeName>
</protein>
<keyword evidence="1 3" id="KW-0560">Oxidoreductase</keyword>
<dbReference type="RefSeq" id="WP_063503530.1">
    <property type="nucleotide sequence ID" value="NZ_JAGIBT010000001.1"/>
</dbReference>
<feature type="domain" description="MsrB" evidence="4">
    <location>
        <begin position="3"/>
        <end position="124"/>
    </location>
</feature>
<dbReference type="SUPFAM" id="SSF51316">
    <property type="entry name" value="Mss4-like"/>
    <property type="match status" value="1"/>
</dbReference>
<dbReference type="Gene3D" id="2.170.150.20">
    <property type="entry name" value="Peptide methionine sulfoxide reductase"/>
    <property type="match status" value="1"/>
</dbReference>
<evidence type="ECO:0000256" key="1">
    <source>
        <dbReference type="ARBA" id="ARBA00023002"/>
    </source>
</evidence>
<feature type="active site" description="Nucleophile" evidence="3">
    <location>
        <position position="113"/>
    </location>
</feature>
<dbReference type="GO" id="GO:0006979">
    <property type="term" value="P:response to oxidative stress"/>
    <property type="evidence" value="ECO:0007669"/>
    <property type="project" value="InterPro"/>
</dbReference>
<organism evidence="5 6">
    <name type="scientific">Wohlfahrtiimonas chitiniclastica</name>
    <dbReference type="NCBI Taxonomy" id="400946"/>
    <lineage>
        <taxon>Bacteria</taxon>
        <taxon>Pseudomonadati</taxon>
        <taxon>Pseudomonadota</taxon>
        <taxon>Gammaproteobacteria</taxon>
        <taxon>Cardiobacteriales</taxon>
        <taxon>Ignatzschineriaceae</taxon>
        <taxon>Wohlfahrtiimonas</taxon>
    </lineage>
</organism>
<comment type="catalytic activity">
    <reaction evidence="2 3">
        <text>L-methionyl-[protein] + [thioredoxin]-disulfide + H2O = L-methionyl-(R)-S-oxide-[protein] + [thioredoxin]-dithiol</text>
        <dbReference type="Rhea" id="RHEA:24164"/>
        <dbReference type="Rhea" id="RHEA-COMP:10698"/>
        <dbReference type="Rhea" id="RHEA-COMP:10700"/>
        <dbReference type="Rhea" id="RHEA-COMP:12313"/>
        <dbReference type="Rhea" id="RHEA-COMP:12314"/>
        <dbReference type="ChEBI" id="CHEBI:15377"/>
        <dbReference type="ChEBI" id="CHEBI:16044"/>
        <dbReference type="ChEBI" id="CHEBI:29950"/>
        <dbReference type="ChEBI" id="CHEBI:45764"/>
        <dbReference type="ChEBI" id="CHEBI:50058"/>
        <dbReference type="EC" id="1.8.4.12"/>
    </reaction>
</comment>
<comment type="caution">
    <text evidence="3">Lacks conserved residue(s) required for the propagation of feature annotation.</text>
</comment>
<dbReference type="EMBL" id="JAGIBU010000001">
    <property type="protein sequence ID" value="MBS7823803.1"/>
    <property type="molecule type" value="Genomic_DNA"/>
</dbReference>
<gene>
    <name evidence="3 5" type="primary">msrB</name>
    <name evidence="5" type="ORF">J7561_01135</name>
</gene>
<name>A0AB35C094_9GAMM</name>
<dbReference type="HAMAP" id="MF_01400">
    <property type="entry name" value="MsrB"/>
    <property type="match status" value="1"/>
</dbReference>
<proteinExistence type="inferred from homology"/>
<sequence>MNQDDLKKRLTDLQYHVTQENGTERPFTSHYNDFDQAGIYVDIISGEPLFCSLDKFDAGCGWPSFSRPIETLKEVRDLSHGMIRTEVRSAQSDAHLGHVFPDGPVEMGGLRYCINGAALRFVPLETMAEEGYGDYLPLFKA</sequence>
<dbReference type="GO" id="GO:0030091">
    <property type="term" value="P:protein repair"/>
    <property type="evidence" value="ECO:0007669"/>
    <property type="project" value="InterPro"/>
</dbReference>
<evidence type="ECO:0000256" key="2">
    <source>
        <dbReference type="ARBA" id="ARBA00048488"/>
    </source>
</evidence>
<dbReference type="PANTHER" id="PTHR10173:SF59">
    <property type="entry name" value="PEPTIDE METHIONINE SULFOXIDE REDUCTASE MSRA_MSRB"/>
    <property type="match status" value="1"/>
</dbReference>
<dbReference type="GO" id="GO:0005737">
    <property type="term" value="C:cytoplasm"/>
    <property type="evidence" value="ECO:0007669"/>
    <property type="project" value="TreeGrafter"/>
</dbReference>
<comment type="similarity">
    <text evidence="3">Belongs to the MsrB Met sulfoxide reductase family.</text>
</comment>
<evidence type="ECO:0000313" key="6">
    <source>
        <dbReference type="Proteomes" id="UP000680020"/>
    </source>
</evidence>